<gene>
    <name evidence="1" type="primary">Dsec\GM19335</name>
    <name evidence="1" type="ORF">Dsec_GM19335</name>
</gene>
<dbReference type="EMBL" id="CH480858">
    <property type="protein sequence ID" value="EDW52720.1"/>
    <property type="molecule type" value="Genomic_DNA"/>
</dbReference>
<accession>B4IKV3</accession>
<organism evidence="2">
    <name type="scientific">Drosophila sechellia</name>
    <name type="common">Fruit fly</name>
    <dbReference type="NCBI Taxonomy" id="7238"/>
    <lineage>
        <taxon>Eukaryota</taxon>
        <taxon>Metazoa</taxon>
        <taxon>Ecdysozoa</taxon>
        <taxon>Arthropoda</taxon>
        <taxon>Hexapoda</taxon>
        <taxon>Insecta</taxon>
        <taxon>Pterygota</taxon>
        <taxon>Neoptera</taxon>
        <taxon>Endopterygota</taxon>
        <taxon>Diptera</taxon>
        <taxon>Brachycera</taxon>
        <taxon>Muscomorpha</taxon>
        <taxon>Ephydroidea</taxon>
        <taxon>Drosophilidae</taxon>
        <taxon>Drosophila</taxon>
        <taxon>Sophophora</taxon>
    </lineage>
</organism>
<protein>
    <submittedName>
        <fullName evidence="1">GM19335</fullName>
    </submittedName>
</protein>
<reference evidence="1 2" key="1">
    <citation type="journal article" date="2007" name="Nature">
        <title>Evolution of genes and genomes on the Drosophila phylogeny.</title>
        <authorList>
            <consortium name="Drosophila 12 Genomes Consortium"/>
            <person name="Clark A.G."/>
            <person name="Eisen M.B."/>
            <person name="Smith D.R."/>
            <person name="Bergman C.M."/>
            <person name="Oliver B."/>
            <person name="Markow T.A."/>
            <person name="Kaufman T.C."/>
            <person name="Kellis M."/>
            <person name="Gelbart W."/>
            <person name="Iyer V.N."/>
            <person name="Pollard D.A."/>
            <person name="Sackton T.B."/>
            <person name="Larracuente A.M."/>
            <person name="Singh N.D."/>
            <person name="Abad J.P."/>
            <person name="Abt D.N."/>
            <person name="Adryan B."/>
            <person name="Aguade M."/>
            <person name="Akashi H."/>
            <person name="Anderson W.W."/>
            <person name="Aquadro C.F."/>
            <person name="Ardell D.H."/>
            <person name="Arguello R."/>
            <person name="Artieri C.G."/>
            <person name="Barbash D.A."/>
            <person name="Barker D."/>
            <person name="Barsanti P."/>
            <person name="Batterham P."/>
            <person name="Batzoglou S."/>
            <person name="Begun D."/>
            <person name="Bhutkar A."/>
            <person name="Blanco E."/>
            <person name="Bosak S.A."/>
            <person name="Bradley R.K."/>
            <person name="Brand A.D."/>
            <person name="Brent M.R."/>
            <person name="Brooks A.N."/>
            <person name="Brown R.H."/>
            <person name="Butlin R.K."/>
            <person name="Caggese C."/>
            <person name="Calvi B.R."/>
            <person name="Bernardo de Carvalho A."/>
            <person name="Caspi A."/>
            <person name="Castrezana S."/>
            <person name="Celniker S.E."/>
            <person name="Chang J.L."/>
            <person name="Chapple C."/>
            <person name="Chatterji S."/>
            <person name="Chinwalla A."/>
            <person name="Civetta A."/>
            <person name="Clifton S.W."/>
            <person name="Comeron J.M."/>
            <person name="Costello J.C."/>
            <person name="Coyne J.A."/>
            <person name="Daub J."/>
            <person name="David R.G."/>
            <person name="Delcher A.L."/>
            <person name="Delehaunty K."/>
            <person name="Do C.B."/>
            <person name="Ebling H."/>
            <person name="Edwards K."/>
            <person name="Eickbush T."/>
            <person name="Evans J.D."/>
            <person name="Filipski A."/>
            <person name="Findeiss S."/>
            <person name="Freyhult E."/>
            <person name="Fulton L."/>
            <person name="Fulton R."/>
            <person name="Garcia A.C."/>
            <person name="Gardiner A."/>
            <person name="Garfield D.A."/>
            <person name="Garvin B.E."/>
            <person name="Gibson G."/>
            <person name="Gilbert D."/>
            <person name="Gnerre S."/>
            <person name="Godfrey J."/>
            <person name="Good R."/>
            <person name="Gotea V."/>
            <person name="Gravely B."/>
            <person name="Greenberg A.J."/>
            <person name="Griffiths-Jones S."/>
            <person name="Gross S."/>
            <person name="Guigo R."/>
            <person name="Gustafson E.A."/>
            <person name="Haerty W."/>
            <person name="Hahn M.W."/>
            <person name="Halligan D.L."/>
            <person name="Halpern A.L."/>
            <person name="Halter G.M."/>
            <person name="Han M.V."/>
            <person name="Heger A."/>
            <person name="Hillier L."/>
            <person name="Hinrichs A.S."/>
            <person name="Holmes I."/>
            <person name="Hoskins R.A."/>
            <person name="Hubisz M.J."/>
            <person name="Hultmark D."/>
            <person name="Huntley M.A."/>
            <person name="Jaffe D.B."/>
            <person name="Jagadeeshan S."/>
            <person name="Jeck W.R."/>
            <person name="Johnson J."/>
            <person name="Jones C.D."/>
            <person name="Jordan W.C."/>
            <person name="Karpen G.H."/>
            <person name="Kataoka E."/>
            <person name="Keightley P.D."/>
            <person name="Kheradpour P."/>
            <person name="Kirkness E.F."/>
            <person name="Koerich L.B."/>
            <person name="Kristiansen K."/>
            <person name="Kudrna D."/>
            <person name="Kulathinal R.J."/>
            <person name="Kumar S."/>
            <person name="Kwok R."/>
            <person name="Lander E."/>
            <person name="Langley C.H."/>
            <person name="Lapoint R."/>
            <person name="Lazzaro B.P."/>
            <person name="Lee S.J."/>
            <person name="Levesque L."/>
            <person name="Li R."/>
            <person name="Lin C.F."/>
            <person name="Lin M.F."/>
            <person name="Lindblad-Toh K."/>
            <person name="Llopart A."/>
            <person name="Long M."/>
            <person name="Low L."/>
            <person name="Lozovsky E."/>
            <person name="Lu J."/>
            <person name="Luo M."/>
            <person name="Machado C.A."/>
            <person name="Makalowski W."/>
            <person name="Marzo M."/>
            <person name="Matsuda M."/>
            <person name="Matzkin L."/>
            <person name="McAllister B."/>
            <person name="McBride C.S."/>
            <person name="McKernan B."/>
            <person name="McKernan K."/>
            <person name="Mendez-Lago M."/>
            <person name="Minx P."/>
            <person name="Mollenhauer M.U."/>
            <person name="Montooth K."/>
            <person name="Mount S.M."/>
            <person name="Mu X."/>
            <person name="Myers E."/>
            <person name="Negre B."/>
            <person name="Newfeld S."/>
            <person name="Nielsen R."/>
            <person name="Noor M.A."/>
            <person name="O'Grady P."/>
            <person name="Pachter L."/>
            <person name="Papaceit M."/>
            <person name="Parisi M.J."/>
            <person name="Parisi M."/>
            <person name="Parts L."/>
            <person name="Pedersen J.S."/>
            <person name="Pesole G."/>
            <person name="Phillippy A.M."/>
            <person name="Ponting C.P."/>
            <person name="Pop M."/>
            <person name="Porcelli D."/>
            <person name="Powell J.R."/>
            <person name="Prohaska S."/>
            <person name="Pruitt K."/>
            <person name="Puig M."/>
            <person name="Quesneville H."/>
            <person name="Ram K.R."/>
            <person name="Rand D."/>
            <person name="Rasmussen M.D."/>
            <person name="Reed L.K."/>
            <person name="Reenan R."/>
            <person name="Reily A."/>
            <person name="Remington K.A."/>
            <person name="Rieger T.T."/>
            <person name="Ritchie M.G."/>
            <person name="Robin C."/>
            <person name="Rogers Y.H."/>
            <person name="Rohde C."/>
            <person name="Rozas J."/>
            <person name="Rubenfield M.J."/>
            <person name="Ruiz A."/>
            <person name="Russo S."/>
            <person name="Salzberg S.L."/>
            <person name="Sanchez-Gracia A."/>
            <person name="Saranga D.J."/>
            <person name="Sato H."/>
            <person name="Schaeffer S.W."/>
            <person name="Schatz M.C."/>
            <person name="Schlenke T."/>
            <person name="Schwartz R."/>
            <person name="Segarra C."/>
            <person name="Singh R.S."/>
            <person name="Sirot L."/>
            <person name="Sirota M."/>
            <person name="Sisneros N.B."/>
            <person name="Smith C.D."/>
            <person name="Smith T.F."/>
            <person name="Spieth J."/>
            <person name="Stage D.E."/>
            <person name="Stark A."/>
            <person name="Stephan W."/>
            <person name="Strausberg R.L."/>
            <person name="Strempel S."/>
            <person name="Sturgill D."/>
            <person name="Sutton G."/>
            <person name="Sutton G.G."/>
            <person name="Tao W."/>
            <person name="Teichmann S."/>
            <person name="Tobari Y.N."/>
            <person name="Tomimura Y."/>
            <person name="Tsolas J.M."/>
            <person name="Valente V.L."/>
            <person name="Venter E."/>
            <person name="Venter J.C."/>
            <person name="Vicario S."/>
            <person name="Vieira F.G."/>
            <person name="Vilella A.J."/>
            <person name="Villasante A."/>
            <person name="Walenz B."/>
            <person name="Wang J."/>
            <person name="Wasserman M."/>
            <person name="Watts T."/>
            <person name="Wilson D."/>
            <person name="Wilson R.K."/>
            <person name="Wing R.A."/>
            <person name="Wolfner M.F."/>
            <person name="Wong A."/>
            <person name="Wong G.K."/>
            <person name="Wu C.I."/>
            <person name="Wu G."/>
            <person name="Yamamoto D."/>
            <person name="Yang H.P."/>
            <person name="Yang S.P."/>
            <person name="Yorke J.A."/>
            <person name="Yoshida K."/>
            <person name="Zdobnov E."/>
            <person name="Zhang P."/>
            <person name="Zhang Y."/>
            <person name="Zimin A.V."/>
            <person name="Baldwin J."/>
            <person name="Abdouelleil A."/>
            <person name="Abdulkadir J."/>
            <person name="Abebe A."/>
            <person name="Abera B."/>
            <person name="Abreu J."/>
            <person name="Acer S.C."/>
            <person name="Aftuck L."/>
            <person name="Alexander A."/>
            <person name="An P."/>
            <person name="Anderson E."/>
            <person name="Anderson S."/>
            <person name="Arachi H."/>
            <person name="Azer M."/>
            <person name="Bachantsang P."/>
            <person name="Barry A."/>
            <person name="Bayul T."/>
            <person name="Berlin A."/>
            <person name="Bessette D."/>
            <person name="Bloom T."/>
            <person name="Blye J."/>
            <person name="Boguslavskiy L."/>
            <person name="Bonnet C."/>
            <person name="Boukhgalter B."/>
            <person name="Bourzgui I."/>
            <person name="Brown A."/>
            <person name="Cahill P."/>
            <person name="Channer S."/>
            <person name="Cheshatsang Y."/>
            <person name="Chuda L."/>
            <person name="Citroen M."/>
            <person name="Collymore A."/>
            <person name="Cooke P."/>
            <person name="Costello M."/>
            <person name="D'Aco K."/>
            <person name="Daza R."/>
            <person name="De Haan G."/>
            <person name="DeGray S."/>
            <person name="DeMaso C."/>
            <person name="Dhargay N."/>
            <person name="Dooley K."/>
            <person name="Dooley E."/>
            <person name="Doricent M."/>
            <person name="Dorje P."/>
            <person name="Dorjee K."/>
            <person name="Dupes A."/>
            <person name="Elong R."/>
            <person name="Falk J."/>
            <person name="Farina A."/>
            <person name="Faro S."/>
            <person name="Ferguson D."/>
            <person name="Fisher S."/>
            <person name="Foley C.D."/>
            <person name="Franke A."/>
            <person name="Friedrich D."/>
            <person name="Gadbois L."/>
            <person name="Gearin G."/>
            <person name="Gearin C.R."/>
            <person name="Giannoukos G."/>
            <person name="Goode T."/>
            <person name="Graham J."/>
            <person name="Grandbois E."/>
            <person name="Grewal S."/>
            <person name="Gyaltsen K."/>
            <person name="Hafez N."/>
            <person name="Hagos B."/>
            <person name="Hall J."/>
            <person name="Henson C."/>
            <person name="Hollinger A."/>
            <person name="Honan T."/>
            <person name="Huard M.D."/>
            <person name="Hughes L."/>
            <person name="Hurhula B."/>
            <person name="Husby M.E."/>
            <person name="Kamat A."/>
            <person name="Kanga B."/>
            <person name="Kashin S."/>
            <person name="Khazanovich D."/>
            <person name="Kisner P."/>
            <person name="Lance K."/>
            <person name="Lara M."/>
            <person name="Lee W."/>
            <person name="Lennon N."/>
            <person name="Letendre F."/>
            <person name="LeVine R."/>
            <person name="Lipovsky A."/>
            <person name="Liu X."/>
            <person name="Liu J."/>
            <person name="Liu S."/>
            <person name="Lokyitsang T."/>
            <person name="Lokyitsang Y."/>
            <person name="Lubonja R."/>
            <person name="Lui A."/>
            <person name="MacDonald P."/>
            <person name="Magnisalis V."/>
            <person name="Maru K."/>
            <person name="Matthews C."/>
            <person name="McCusker W."/>
            <person name="McDonough S."/>
            <person name="Mehta T."/>
            <person name="Meldrim J."/>
            <person name="Meneus L."/>
            <person name="Mihai O."/>
            <person name="Mihalev A."/>
            <person name="Mihova T."/>
            <person name="Mittelman R."/>
            <person name="Mlenga V."/>
            <person name="Montmayeur A."/>
            <person name="Mulrain L."/>
            <person name="Navidi A."/>
            <person name="Naylor J."/>
            <person name="Negash T."/>
            <person name="Nguyen T."/>
            <person name="Nguyen N."/>
            <person name="Nicol R."/>
            <person name="Norbu C."/>
            <person name="Norbu N."/>
            <person name="Novod N."/>
            <person name="O'Neill B."/>
            <person name="Osman S."/>
            <person name="Markiewicz E."/>
            <person name="Oyono O.L."/>
            <person name="Patti C."/>
            <person name="Phunkhang P."/>
            <person name="Pierre F."/>
            <person name="Priest M."/>
            <person name="Raghuraman S."/>
            <person name="Rege F."/>
            <person name="Reyes R."/>
            <person name="Rise C."/>
            <person name="Rogov P."/>
            <person name="Ross K."/>
            <person name="Ryan E."/>
            <person name="Settipalli S."/>
            <person name="Shea T."/>
            <person name="Sherpa N."/>
            <person name="Shi L."/>
            <person name="Shih D."/>
            <person name="Sparrow T."/>
            <person name="Spaulding J."/>
            <person name="Stalker J."/>
            <person name="Stange-Thomann N."/>
            <person name="Stavropoulos S."/>
            <person name="Stone C."/>
            <person name="Strader C."/>
            <person name="Tesfaye S."/>
            <person name="Thomson T."/>
            <person name="Thoulutsang Y."/>
            <person name="Thoulutsang D."/>
            <person name="Topham K."/>
            <person name="Topping I."/>
            <person name="Tsamla T."/>
            <person name="Vassiliev H."/>
            <person name="Vo A."/>
            <person name="Wangchuk T."/>
            <person name="Wangdi T."/>
            <person name="Weiand M."/>
            <person name="Wilkinson J."/>
            <person name="Wilson A."/>
            <person name="Yadav S."/>
            <person name="Young G."/>
            <person name="Yu Q."/>
            <person name="Zembek L."/>
            <person name="Zhong D."/>
            <person name="Zimmer A."/>
            <person name="Zwirko Z."/>
            <person name="Jaffe D.B."/>
            <person name="Alvarez P."/>
            <person name="Brockman W."/>
            <person name="Butler J."/>
            <person name="Chin C."/>
            <person name="Gnerre S."/>
            <person name="Grabherr M."/>
            <person name="Kleber M."/>
            <person name="Mauceli E."/>
            <person name="MacCallum I."/>
        </authorList>
    </citation>
    <scope>NUCLEOTIDE SEQUENCE [LARGE SCALE GENOMIC DNA]</scope>
    <source>
        <strain evidence="2">Rob3c / Tucson 14021-0248.25</strain>
    </source>
</reference>
<dbReference type="HOGENOM" id="CLU_2852085_0_0_1"/>
<sequence>MTLGPDPTEQFKQPIDQIRTEHLNPEERQVLFAVCNQFRELFYDEGGPSCLTYRKHSLSEGEQEE</sequence>
<evidence type="ECO:0000313" key="1">
    <source>
        <dbReference type="EMBL" id="EDW52720.1"/>
    </source>
</evidence>
<keyword evidence="2" id="KW-1185">Reference proteome</keyword>
<dbReference type="Proteomes" id="UP000001292">
    <property type="component" value="Unassembled WGS sequence"/>
</dbReference>
<proteinExistence type="predicted"/>
<name>B4IKV3_DROSE</name>
<evidence type="ECO:0000313" key="2">
    <source>
        <dbReference type="Proteomes" id="UP000001292"/>
    </source>
</evidence>
<dbReference type="AlphaFoldDB" id="B4IKV3"/>